<reference evidence="4" key="1">
    <citation type="submission" date="2022-11" db="EMBL/GenBank/DDBJ databases">
        <authorList>
            <person name="Mo P."/>
        </authorList>
    </citation>
    <scope>NUCLEOTIDE SEQUENCE</scope>
    <source>
        <strain evidence="4">HUAS 11-8</strain>
    </source>
</reference>
<dbReference type="PANTHER" id="PTHR16305">
    <property type="entry name" value="TESTICULAR SOLUBLE ADENYLYL CYCLASE"/>
    <property type="match status" value="1"/>
</dbReference>
<dbReference type="SMART" id="SM00421">
    <property type="entry name" value="HTH_LUXR"/>
    <property type="match status" value="1"/>
</dbReference>
<dbReference type="InterPro" id="IPR027417">
    <property type="entry name" value="P-loop_NTPase"/>
</dbReference>
<proteinExistence type="predicted"/>
<dbReference type="InterPro" id="IPR000792">
    <property type="entry name" value="Tscrpt_reg_LuxR_C"/>
</dbReference>
<protein>
    <submittedName>
        <fullName evidence="4">LuxR C-terminal-related transcriptional regulator</fullName>
    </submittedName>
</protein>
<dbReference type="PANTHER" id="PTHR16305:SF35">
    <property type="entry name" value="TRANSCRIPTIONAL ACTIVATOR DOMAIN"/>
    <property type="match status" value="1"/>
</dbReference>
<dbReference type="RefSeq" id="WP_268757906.1">
    <property type="nucleotide sequence ID" value="NZ_CP113836.1"/>
</dbReference>
<feature type="domain" description="HTH luxR-type" evidence="3">
    <location>
        <begin position="847"/>
        <end position="912"/>
    </location>
</feature>
<dbReference type="SUPFAM" id="SSF46894">
    <property type="entry name" value="C-terminal effector domain of the bipartite response regulators"/>
    <property type="match status" value="1"/>
</dbReference>
<gene>
    <name evidence="4" type="ORF">ORV05_08585</name>
</gene>
<evidence type="ECO:0000259" key="3">
    <source>
        <dbReference type="PROSITE" id="PS50043"/>
    </source>
</evidence>
<dbReference type="SUPFAM" id="SSF52540">
    <property type="entry name" value="P-loop containing nucleoside triphosphate hydrolases"/>
    <property type="match status" value="1"/>
</dbReference>
<accession>A0ABY7B645</accession>
<dbReference type="PROSITE" id="PS50043">
    <property type="entry name" value="HTH_LUXR_2"/>
    <property type="match status" value="1"/>
</dbReference>
<keyword evidence="5" id="KW-1185">Reference proteome</keyword>
<keyword evidence="1" id="KW-0547">Nucleotide-binding</keyword>
<dbReference type="Pfam" id="PF13191">
    <property type="entry name" value="AAA_16"/>
    <property type="match status" value="1"/>
</dbReference>
<evidence type="ECO:0000256" key="1">
    <source>
        <dbReference type="ARBA" id="ARBA00022741"/>
    </source>
</evidence>
<dbReference type="CDD" id="cd06170">
    <property type="entry name" value="LuxR_C_like"/>
    <property type="match status" value="1"/>
</dbReference>
<evidence type="ECO:0000313" key="5">
    <source>
        <dbReference type="Proteomes" id="UP001163203"/>
    </source>
</evidence>
<dbReference type="EMBL" id="CP113836">
    <property type="protein sequence ID" value="WAL67811.1"/>
    <property type="molecule type" value="Genomic_DNA"/>
</dbReference>
<organism evidence="4 5">
    <name type="scientific">Amycolatopsis cynarae</name>
    <dbReference type="NCBI Taxonomy" id="2995223"/>
    <lineage>
        <taxon>Bacteria</taxon>
        <taxon>Bacillati</taxon>
        <taxon>Actinomycetota</taxon>
        <taxon>Actinomycetes</taxon>
        <taxon>Pseudonocardiales</taxon>
        <taxon>Pseudonocardiaceae</taxon>
        <taxon>Amycolatopsis</taxon>
    </lineage>
</organism>
<dbReference type="InterPro" id="IPR036388">
    <property type="entry name" value="WH-like_DNA-bd_sf"/>
</dbReference>
<keyword evidence="2" id="KW-0067">ATP-binding</keyword>
<dbReference type="PROSITE" id="PS00622">
    <property type="entry name" value="HTH_LUXR_1"/>
    <property type="match status" value="1"/>
</dbReference>
<sequence>MILGRDLEKAHLAGMLDAVVQGRGAALVVRGEAGIGKSALLTHMAELAADVACQLRVTATEAETDLPFAGLHALLHPVRERVDSLPEPQADALHAAFGLRAAAEGRDRFLVGLAVLTLLAEVAEERPVVCLVDDAQWLDQSSADALLFAARRLQAERVMVLFGMRDGDRPFPTAGIAELPLHALDETQSAALLAEHCGELAPAVRDRVVAESGGNPLTLIELSRMLGPDQRAGKLPPLGLYTEASSPLGRLESAFQKRIGVLPKRSRTLLTVAAAEGTGDLGLIMSAATALGVGVTDLEPVEHAGLVRIDGGLLVFRHPLVKAAAYRGATLSWRQDAHRVLADVLASSGDEDGEDRRTQHLAAATTGIDENLGRLLERAADRATRRGALAVAATGYERAAQLTGNRELRARRLALAAEKAAEGGQLSRAGGLAERGERLTTAPEAKAELVSVRAAREFELGDAESAGRIMVEAAAAIVTVAPAKAREMLGVATTRSYLAGDLETVRRAARVMTATTAPGPEAIGYLPGWVRGCALLLSGDHLGGLRMMRSAMRTGGKPVGATISYALFNAILLGDDREAEVLADEYVRQCRDTGQISELTHALQIRTQIRILTGRHAEAKADGAELLHLSEATGHTRRAGHLRGILALLSAIEGKDAECESLARHASAGAAGASWGGYALGLLALGRGDHRSTVRHLNDLLSGRGGHTVVAKYAIPSLVEALVRLGRPDPAAGHFARFRDWAEASDQPWALGLVHRCIAMLSPAAKAEPHYLTALEHHDRGTRPFDQAHTLLLCGEWLRRARRRSEAAKRLRAAADIFHRLGASPWLKRANHELAAIGARPRSTTQKAGALDLLTAQESQVVRLAATGASNREIAAQLFLSPRTVGYHLYNAFRKLGVGSRTELARYGSPDS</sequence>
<dbReference type="PRINTS" id="PR00038">
    <property type="entry name" value="HTHLUXR"/>
</dbReference>
<dbReference type="Pfam" id="PF00196">
    <property type="entry name" value="GerE"/>
    <property type="match status" value="1"/>
</dbReference>
<evidence type="ECO:0000256" key="2">
    <source>
        <dbReference type="ARBA" id="ARBA00022840"/>
    </source>
</evidence>
<name>A0ABY7B645_9PSEU</name>
<dbReference type="Proteomes" id="UP001163203">
    <property type="component" value="Chromosome"/>
</dbReference>
<dbReference type="InterPro" id="IPR041664">
    <property type="entry name" value="AAA_16"/>
</dbReference>
<evidence type="ECO:0000313" key="4">
    <source>
        <dbReference type="EMBL" id="WAL67811.1"/>
    </source>
</evidence>
<dbReference type="Gene3D" id="1.10.10.10">
    <property type="entry name" value="Winged helix-like DNA-binding domain superfamily/Winged helix DNA-binding domain"/>
    <property type="match status" value="1"/>
</dbReference>
<dbReference type="InterPro" id="IPR016032">
    <property type="entry name" value="Sig_transdc_resp-reg_C-effctor"/>
</dbReference>